<dbReference type="STRING" id="1196324.A374_04494"/>
<dbReference type="PATRIC" id="fig|1196324.3.peg.914"/>
<evidence type="ECO:0000256" key="1">
    <source>
        <dbReference type="SAM" id="Phobius"/>
    </source>
</evidence>
<keyword evidence="3" id="KW-1185">Reference proteome</keyword>
<dbReference type="EMBL" id="AKKV01000020">
    <property type="protein sequence ID" value="EIT86803.1"/>
    <property type="molecule type" value="Genomic_DNA"/>
</dbReference>
<proteinExistence type="predicted"/>
<accession>I8UIZ7</accession>
<sequence>MSKTAKWVFIIGGLITAYVIFSSVQRENDRKANLEAIHTYFHKKVEIDEKLKKQYDDTFYVTVEKKKYVVTVKDHKVSRVKEQKQ</sequence>
<reference evidence="2 3" key="1">
    <citation type="journal article" date="2012" name="J. Bacteriol.">
        <title>Genome of Bacillus macauensis ZFHKF-1, a Long-Chain-Forming Bacterium.</title>
        <authorList>
            <person name="Cai L."/>
            <person name="Zhang T."/>
        </authorList>
    </citation>
    <scope>NUCLEOTIDE SEQUENCE [LARGE SCALE GENOMIC DNA]</scope>
    <source>
        <strain evidence="2 3">ZFHKF-1</strain>
    </source>
</reference>
<dbReference type="Proteomes" id="UP000004080">
    <property type="component" value="Unassembled WGS sequence"/>
</dbReference>
<dbReference type="RefSeq" id="WP_007200998.1">
    <property type="nucleotide sequence ID" value="NZ_AKKV01000020.1"/>
</dbReference>
<feature type="transmembrane region" description="Helical" evidence="1">
    <location>
        <begin position="6"/>
        <end position="24"/>
    </location>
</feature>
<organism evidence="2 3">
    <name type="scientific">Fictibacillus macauensis ZFHKF-1</name>
    <dbReference type="NCBI Taxonomy" id="1196324"/>
    <lineage>
        <taxon>Bacteria</taxon>
        <taxon>Bacillati</taxon>
        <taxon>Bacillota</taxon>
        <taxon>Bacilli</taxon>
        <taxon>Bacillales</taxon>
        <taxon>Fictibacillaceae</taxon>
        <taxon>Fictibacillus</taxon>
    </lineage>
</organism>
<dbReference type="OrthoDB" id="2974289at2"/>
<dbReference type="AlphaFoldDB" id="I8UIZ7"/>
<keyword evidence="1" id="KW-0472">Membrane</keyword>
<evidence type="ECO:0000313" key="2">
    <source>
        <dbReference type="EMBL" id="EIT86803.1"/>
    </source>
</evidence>
<comment type="caution">
    <text evidence="2">The sequence shown here is derived from an EMBL/GenBank/DDBJ whole genome shotgun (WGS) entry which is preliminary data.</text>
</comment>
<name>I8UIZ7_9BACL</name>
<evidence type="ECO:0000313" key="3">
    <source>
        <dbReference type="Proteomes" id="UP000004080"/>
    </source>
</evidence>
<keyword evidence="1" id="KW-1133">Transmembrane helix</keyword>
<gene>
    <name evidence="2" type="ORF">A374_04494</name>
</gene>
<protein>
    <submittedName>
        <fullName evidence="2">Uncharacterized protein</fullName>
    </submittedName>
</protein>
<keyword evidence="1" id="KW-0812">Transmembrane</keyword>